<keyword evidence="1" id="KW-0812">Transmembrane</keyword>
<dbReference type="Proteomes" id="UP000034320">
    <property type="component" value="Unassembled WGS sequence"/>
</dbReference>
<dbReference type="EMBL" id="LCDD01000001">
    <property type="protein sequence ID" value="KKS47975.1"/>
    <property type="molecule type" value="Genomic_DNA"/>
</dbReference>
<keyword evidence="1" id="KW-0472">Membrane</keyword>
<evidence type="ECO:0000313" key="3">
    <source>
        <dbReference type="Proteomes" id="UP000034320"/>
    </source>
</evidence>
<proteinExistence type="predicted"/>
<reference evidence="2 3" key="1">
    <citation type="journal article" date="2015" name="Nature">
        <title>rRNA introns, odd ribosomes, and small enigmatic genomes across a large radiation of phyla.</title>
        <authorList>
            <person name="Brown C.T."/>
            <person name="Hug L.A."/>
            <person name="Thomas B.C."/>
            <person name="Sharon I."/>
            <person name="Castelle C.J."/>
            <person name="Singh A."/>
            <person name="Wilkins M.J."/>
            <person name="Williams K.H."/>
            <person name="Banfield J.F."/>
        </authorList>
    </citation>
    <scope>NUCLEOTIDE SEQUENCE [LARGE SCALE GENOMIC DNA]</scope>
</reference>
<comment type="caution">
    <text evidence="2">The sequence shown here is derived from an EMBL/GenBank/DDBJ whole genome shotgun (WGS) entry which is preliminary data.</text>
</comment>
<evidence type="ECO:0000313" key="2">
    <source>
        <dbReference type="EMBL" id="KKS47975.1"/>
    </source>
</evidence>
<protein>
    <submittedName>
        <fullName evidence="2">Uncharacterized protein</fullName>
    </submittedName>
</protein>
<feature type="transmembrane region" description="Helical" evidence="1">
    <location>
        <begin position="6"/>
        <end position="24"/>
    </location>
</feature>
<name>A0A0G0ZGU1_9BACT</name>
<organism evidence="2 3">
    <name type="scientific">Candidatus Gottesmanbacteria bacterium GW2011_GWA2_42_18</name>
    <dbReference type="NCBI Taxonomy" id="1618442"/>
    <lineage>
        <taxon>Bacteria</taxon>
        <taxon>Candidatus Gottesmaniibacteriota</taxon>
    </lineage>
</organism>
<evidence type="ECO:0000256" key="1">
    <source>
        <dbReference type="SAM" id="Phobius"/>
    </source>
</evidence>
<gene>
    <name evidence="2" type="ORF">UV09_C0001G0007</name>
</gene>
<accession>A0A0G0ZGU1</accession>
<sequence>MNPKKLIILGVILFLIFLIVYLFFSLSESPPPQPVKPPMTPAPAFKQVTPDVKEWGDRIKISNIEVNNFYTDAQSISSDGVVSIFNNGQYQISYIGRGGFFQISVVESPFDRVREEAENEFVKILGIAKEEACLLPVNLTTPQYANPEYAGEIFPLSFCPG</sequence>
<keyword evidence="1" id="KW-1133">Transmembrane helix</keyword>
<dbReference type="AlphaFoldDB" id="A0A0G0ZGU1"/>